<sequence>MFKEDLLEKSEKLQFKILKKIYLNNGRIAKYELCNTFNISPPTLKSHLEKIDFLLKDNYHNKVQITYSKNDIILKYENYINLEQLMSSCIKKSLKYKLLRYLFENSNNLSSGIKICNELNISLSTLNRKIFECNCLLKEFDINIKNYRLEGSQSQIYYFFYSLFIVTGTVSTNSNFLFNKLINFFNKKFKISFNIKQKYSLYVWTTIINNRKFFFKKEFFNNNFYKDNIKKLNNNVFFLELKTFFEKNYFNKNIGEYISFMTICFILSFDLFPIDFICNNIEFKNNMAFKTYKLIFNQINELYISPTNNFNNTLKCNLLSICYKQYFFKGILYSNDYITTKHYLSEFSSYSRKKFVEKLLLKIHNSTTNYHIDDEYFKFCVILTLNYINGNTKYPINIGVLSQSENLTLSSTINDLNNALRKKFDVIVEIYDENKKRYDLVITNFNINFKCLVDNCDNIYFFTNLGIKYDLENIIKLLDKIEEKK</sequence>
<dbReference type="RefSeq" id="WP_004456306.1">
    <property type="nucleotide sequence ID" value="NZ_CATNWT010000002.1"/>
</dbReference>
<gene>
    <name evidence="3" type="ORF">NCTC10719_03070</name>
</gene>
<keyword evidence="1" id="KW-0812">Transmembrane</keyword>
<name>A0A2X2YDW7_CLOPF</name>
<evidence type="ECO:0000313" key="3">
    <source>
        <dbReference type="EMBL" id="SQB61391.1"/>
    </source>
</evidence>
<evidence type="ECO:0000256" key="1">
    <source>
        <dbReference type="SAM" id="Phobius"/>
    </source>
</evidence>
<proteinExistence type="predicted"/>
<dbReference type="InterPro" id="IPR036388">
    <property type="entry name" value="WH-like_DNA-bd_sf"/>
</dbReference>
<organism evidence="3 4">
    <name type="scientific">Clostridium perfringens</name>
    <dbReference type="NCBI Taxonomy" id="1502"/>
    <lineage>
        <taxon>Bacteria</taxon>
        <taxon>Bacillati</taxon>
        <taxon>Bacillota</taxon>
        <taxon>Clostridia</taxon>
        <taxon>Eubacteriales</taxon>
        <taxon>Clostridiaceae</taxon>
        <taxon>Clostridium</taxon>
    </lineage>
</organism>
<evidence type="ECO:0000313" key="4">
    <source>
        <dbReference type="Proteomes" id="UP000249986"/>
    </source>
</evidence>
<dbReference type="InterPro" id="IPR007737">
    <property type="entry name" value="Mga_HTH"/>
</dbReference>
<dbReference type="AlphaFoldDB" id="A0A2X2YDW7"/>
<feature type="domain" description="Mga helix-turn-helix" evidence="2">
    <location>
        <begin position="80"/>
        <end position="164"/>
    </location>
</feature>
<keyword evidence="1" id="KW-0472">Membrane</keyword>
<feature type="transmembrane region" description="Helical" evidence="1">
    <location>
        <begin position="257"/>
        <end position="277"/>
    </location>
</feature>
<accession>A0A2X2YDW7</accession>
<feature type="transmembrane region" description="Helical" evidence="1">
    <location>
        <begin position="156"/>
        <end position="178"/>
    </location>
</feature>
<evidence type="ECO:0000259" key="2">
    <source>
        <dbReference type="Pfam" id="PF05043"/>
    </source>
</evidence>
<reference evidence="3 4" key="1">
    <citation type="submission" date="2018-06" db="EMBL/GenBank/DDBJ databases">
        <authorList>
            <consortium name="Pathogen Informatics"/>
            <person name="Doyle S."/>
        </authorList>
    </citation>
    <scope>NUCLEOTIDE SEQUENCE [LARGE SCALE GENOMIC DNA]</scope>
    <source>
        <strain evidence="3 4">NCTC10719</strain>
    </source>
</reference>
<keyword evidence="1" id="KW-1133">Transmembrane helix</keyword>
<dbReference type="Proteomes" id="UP000249986">
    <property type="component" value="Unassembled WGS sequence"/>
</dbReference>
<dbReference type="EMBL" id="UAWG01000022">
    <property type="protein sequence ID" value="SQB61391.1"/>
    <property type="molecule type" value="Genomic_DNA"/>
</dbReference>
<protein>
    <submittedName>
        <fullName evidence="3">Mga helix-turn-helix domain</fullName>
    </submittedName>
</protein>
<dbReference type="Pfam" id="PF05043">
    <property type="entry name" value="Mga"/>
    <property type="match status" value="1"/>
</dbReference>
<dbReference type="Gene3D" id="1.10.10.10">
    <property type="entry name" value="Winged helix-like DNA-binding domain superfamily/Winged helix DNA-binding domain"/>
    <property type="match status" value="1"/>
</dbReference>